<name>A0A4P9Y195_9FUNG</name>
<evidence type="ECO:0000313" key="4">
    <source>
        <dbReference type="EMBL" id="RKP12535.1"/>
    </source>
</evidence>
<dbReference type="PANTHER" id="PTHR23003">
    <property type="entry name" value="RNA RECOGNITION MOTIF RRM DOMAIN CONTAINING PROTEIN"/>
    <property type="match status" value="1"/>
</dbReference>
<proteinExistence type="predicted"/>
<dbReference type="GO" id="GO:0005737">
    <property type="term" value="C:cytoplasm"/>
    <property type="evidence" value="ECO:0007669"/>
    <property type="project" value="TreeGrafter"/>
</dbReference>
<reference evidence="5" key="1">
    <citation type="journal article" date="2018" name="Nat. Microbiol.">
        <title>Leveraging single-cell genomics to expand the fungal tree of life.</title>
        <authorList>
            <person name="Ahrendt S.R."/>
            <person name="Quandt C.A."/>
            <person name="Ciobanu D."/>
            <person name="Clum A."/>
            <person name="Salamov A."/>
            <person name="Andreopoulos B."/>
            <person name="Cheng J.F."/>
            <person name="Woyke T."/>
            <person name="Pelin A."/>
            <person name="Henrissat B."/>
            <person name="Reynolds N.K."/>
            <person name="Benny G.L."/>
            <person name="Smith M.E."/>
            <person name="James T.Y."/>
            <person name="Grigoriev I.V."/>
        </authorList>
    </citation>
    <scope>NUCLEOTIDE SEQUENCE [LARGE SCALE GENOMIC DNA]</scope>
</reference>
<accession>A0A4P9Y195</accession>
<dbReference type="SMART" id="SM00360">
    <property type="entry name" value="RRM"/>
    <property type="match status" value="1"/>
</dbReference>
<protein>
    <recommendedName>
        <fullName evidence="3">RRM domain-containing protein</fullName>
    </recommendedName>
</protein>
<evidence type="ECO:0000313" key="5">
    <source>
        <dbReference type="Proteomes" id="UP000267251"/>
    </source>
</evidence>
<dbReference type="GO" id="GO:0005634">
    <property type="term" value="C:nucleus"/>
    <property type="evidence" value="ECO:0007669"/>
    <property type="project" value="TreeGrafter"/>
</dbReference>
<dbReference type="InterPro" id="IPR012677">
    <property type="entry name" value="Nucleotide-bd_a/b_plait_sf"/>
</dbReference>
<dbReference type="Gene3D" id="3.30.70.330">
    <property type="match status" value="2"/>
</dbReference>
<dbReference type="GO" id="GO:0003729">
    <property type="term" value="F:mRNA binding"/>
    <property type="evidence" value="ECO:0007669"/>
    <property type="project" value="TreeGrafter"/>
</dbReference>
<keyword evidence="1 2" id="KW-0694">RNA-binding</keyword>
<dbReference type="SUPFAM" id="SSF54928">
    <property type="entry name" value="RNA-binding domain, RBD"/>
    <property type="match status" value="1"/>
</dbReference>
<dbReference type="EMBL" id="KZ988297">
    <property type="protein sequence ID" value="RKP12535.1"/>
    <property type="molecule type" value="Genomic_DNA"/>
</dbReference>
<dbReference type="PANTHER" id="PTHR23003:SF51">
    <property type="entry name" value="SERINE-ARGININE PROTEIN 55"/>
    <property type="match status" value="1"/>
</dbReference>
<sequence length="135" mass="15385">MSFNPCRVYVGRLPFDVRPSDVERLFDRYGRIVDIDLKNGYGFVEFRDPRDAEDACRDNDGRDFMGSRLIVEPTKGDRRGRAAGGSRFEPPMRSRYRVVVENLARGLSWQDLKDFVRSVAPVGFADAHNPRTGEG</sequence>
<dbReference type="OrthoDB" id="1099063at2759"/>
<dbReference type="InterPro" id="IPR035979">
    <property type="entry name" value="RBD_domain_sf"/>
</dbReference>
<dbReference type="PROSITE" id="PS50102">
    <property type="entry name" value="RRM"/>
    <property type="match status" value="1"/>
</dbReference>
<keyword evidence="5" id="KW-1185">Reference proteome</keyword>
<evidence type="ECO:0000256" key="2">
    <source>
        <dbReference type="PROSITE-ProRule" id="PRU00176"/>
    </source>
</evidence>
<dbReference type="Proteomes" id="UP000267251">
    <property type="component" value="Unassembled WGS sequence"/>
</dbReference>
<feature type="domain" description="RRM" evidence="3">
    <location>
        <begin position="6"/>
        <end position="76"/>
    </location>
</feature>
<evidence type="ECO:0000259" key="3">
    <source>
        <dbReference type="PROSITE" id="PS50102"/>
    </source>
</evidence>
<dbReference type="Pfam" id="PF00076">
    <property type="entry name" value="RRM_1"/>
    <property type="match status" value="1"/>
</dbReference>
<dbReference type="InterPro" id="IPR050374">
    <property type="entry name" value="RRT5_SRSF_SR"/>
</dbReference>
<dbReference type="InterPro" id="IPR000504">
    <property type="entry name" value="RRM_dom"/>
</dbReference>
<evidence type="ECO:0000256" key="1">
    <source>
        <dbReference type="ARBA" id="ARBA00022884"/>
    </source>
</evidence>
<gene>
    <name evidence="4" type="ORF">BJ684DRAFT_20938</name>
</gene>
<organism evidence="4 5">
    <name type="scientific">Piptocephalis cylindrospora</name>
    <dbReference type="NCBI Taxonomy" id="1907219"/>
    <lineage>
        <taxon>Eukaryota</taxon>
        <taxon>Fungi</taxon>
        <taxon>Fungi incertae sedis</taxon>
        <taxon>Zoopagomycota</taxon>
        <taxon>Zoopagomycotina</taxon>
        <taxon>Zoopagomycetes</taxon>
        <taxon>Zoopagales</taxon>
        <taxon>Piptocephalidaceae</taxon>
        <taxon>Piptocephalis</taxon>
    </lineage>
</organism>
<dbReference type="AlphaFoldDB" id="A0A4P9Y195"/>